<comment type="pathway">
    <text evidence="2">Glycan metabolism; L-arabinan degradation.</text>
</comment>
<dbReference type="PANTHER" id="PTHR31776:SF0">
    <property type="entry name" value="ALPHA-L-ARABINOFURANOSIDASE 1"/>
    <property type="match status" value="1"/>
</dbReference>
<dbReference type="OrthoDB" id="406864at2759"/>
<comment type="catalytic activity">
    <reaction evidence="1">
        <text>Hydrolysis of terminal non-reducing alpha-L-arabinofuranoside residues in alpha-L-arabinosides.</text>
        <dbReference type="EC" id="3.2.1.55"/>
    </reaction>
</comment>
<organism evidence="10 11">
    <name type="scientific">Panaeolus cyanescens</name>
    <dbReference type="NCBI Taxonomy" id="181874"/>
    <lineage>
        <taxon>Eukaryota</taxon>
        <taxon>Fungi</taxon>
        <taxon>Dikarya</taxon>
        <taxon>Basidiomycota</taxon>
        <taxon>Agaricomycotina</taxon>
        <taxon>Agaricomycetes</taxon>
        <taxon>Agaricomycetidae</taxon>
        <taxon>Agaricales</taxon>
        <taxon>Agaricineae</taxon>
        <taxon>Galeropsidaceae</taxon>
        <taxon>Panaeolus</taxon>
    </lineage>
</organism>
<dbReference type="Pfam" id="PF06964">
    <property type="entry name" value="Alpha-L-AF_C"/>
    <property type="match status" value="1"/>
</dbReference>
<dbReference type="InterPro" id="IPR051563">
    <property type="entry name" value="Glycosyl_Hydrolase_51"/>
</dbReference>
<keyword evidence="11" id="KW-1185">Reference proteome</keyword>
<gene>
    <name evidence="10" type="ORF">CVT24_002992</name>
</gene>
<feature type="domain" description="Alpha-L-arabinofuranosidase C-terminal" evidence="9">
    <location>
        <begin position="461"/>
        <end position="639"/>
    </location>
</feature>
<dbReference type="SUPFAM" id="SSF51445">
    <property type="entry name" value="(Trans)glycosidases"/>
    <property type="match status" value="1"/>
</dbReference>
<comment type="similarity">
    <text evidence="3">Belongs to the glycosyl hydrolase 51 family.</text>
</comment>
<dbReference type="EMBL" id="NHTK01000324">
    <property type="protein sequence ID" value="PPR07847.1"/>
    <property type="molecule type" value="Genomic_DNA"/>
</dbReference>
<dbReference type="InterPro" id="IPR010720">
    <property type="entry name" value="Alpha-L-AF_C"/>
</dbReference>
<dbReference type="GO" id="GO:0046373">
    <property type="term" value="P:L-arabinose metabolic process"/>
    <property type="evidence" value="ECO:0007669"/>
    <property type="project" value="InterPro"/>
</dbReference>
<feature type="signal peptide" evidence="8">
    <location>
        <begin position="1"/>
        <end position="20"/>
    </location>
</feature>
<evidence type="ECO:0000256" key="3">
    <source>
        <dbReference type="ARBA" id="ARBA00007186"/>
    </source>
</evidence>
<dbReference type="InterPro" id="IPR013780">
    <property type="entry name" value="Glyco_hydro_b"/>
</dbReference>
<evidence type="ECO:0000313" key="10">
    <source>
        <dbReference type="EMBL" id="PPR07847.1"/>
    </source>
</evidence>
<feature type="chain" id="PRO_5019502548" description="non-reducing end alpha-L-arabinofuranosidase" evidence="8">
    <location>
        <begin position="21"/>
        <end position="648"/>
    </location>
</feature>
<evidence type="ECO:0000256" key="6">
    <source>
        <dbReference type="ARBA" id="ARBA00022801"/>
    </source>
</evidence>
<protein>
    <recommendedName>
        <fullName evidence="4">non-reducing end alpha-L-arabinofuranosidase</fullName>
        <ecNumber evidence="4">3.2.1.55</ecNumber>
    </recommendedName>
</protein>
<evidence type="ECO:0000256" key="5">
    <source>
        <dbReference type="ARBA" id="ARBA00022729"/>
    </source>
</evidence>
<evidence type="ECO:0000256" key="8">
    <source>
        <dbReference type="SAM" id="SignalP"/>
    </source>
</evidence>
<dbReference type="InParanoid" id="A0A409YXW7"/>
<dbReference type="Gene3D" id="2.60.120.260">
    <property type="entry name" value="Galactose-binding domain-like"/>
    <property type="match status" value="1"/>
</dbReference>
<evidence type="ECO:0000256" key="7">
    <source>
        <dbReference type="ARBA" id="ARBA00023180"/>
    </source>
</evidence>
<keyword evidence="7" id="KW-0325">Glycoprotein</keyword>
<dbReference type="InterPro" id="IPR055235">
    <property type="entry name" value="ASD1_cat"/>
</dbReference>
<evidence type="ECO:0000256" key="2">
    <source>
        <dbReference type="ARBA" id="ARBA00004834"/>
    </source>
</evidence>
<evidence type="ECO:0000313" key="11">
    <source>
        <dbReference type="Proteomes" id="UP000284842"/>
    </source>
</evidence>
<dbReference type="PANTHER" id="PTHR31776">
    <property type="entry name" value="ALPHA-L-ARABINOFURANOSIDASE 1"/>
    <property type="match status" value="1"/>
</dbReference>
<dbReference type="AlphaFoldDB" id="A0A409YXW7"/>
<accession>A0A409YXW7</accession>
<dbReference type="Gene3D" id="3.20.20.80">
    <property type="entry name" value="Glycosidases"/>
    <property type="match status" value="1"/>
</dbReference>
<dbReference type="InterPro" id="IPR017853">
    <property type="entry name" value="GH"/>
</dbReference>
<dbReference type="GO" id="GO:0031222">
    <property type="term" value="P:arabinan catabolic process"/>
    <property type="evidence" value="ECO:0007669"/>
    <property type="project" value="UniProtKB-UniPathway"/>
</dbReference>
<dbReference type="GO" id="GO:0046556">
    <property type="term" value="F:alpha-L-arabinofuranosidase activity"/>
    <property type="evidence" value="ECO:0007669"/>
    <property type="project" value="UniProtKB-EC"/>
</dbReference>
<dbReference type="Pfam" id="PF22848">
    <property type="entry name" value="ASD1_dom"/>
    <property type="match status" value="1"/>
</dbReference>
<evidence type="ECO:0000256" key="4">
    <source>
        <dbReference type="ARBA" id="ARBA00012670"/>
    </source>
</evidence>
<dbReference type="UniPathway" id="UPA00667"/>
<comment type="caution">
    <text evidence="10">The sequence shown here is derived from an EMBL/GenBank/DDBJ whole genome shotgun (WGS) entry which is preliminary data.</text>
</comment>
<proteinExistence type="inferred from homology"/>
<dbReference type="Proteomes" id="UP000284842">
    <property type="component" value="Unassembled WGS sequence"/>
</dbReference>
<evidence type="ECO:0000259" key="9">
    <source>
        <dbReference type="SMART" id="SM00813"/>
    </source>
</evidence>
<name>A0A409YXW7_9AGAR</name>
<evidence type="ECO:0000256" key="1">
    <source>
        <dbReference type="ARBA" id="ARBA00001462"/>
    </source>
</evidence>
<keyword evidence="5 8" id="KW-0732">Signal</keyword>
<dbReference type="Gene3D" id="2.60.40.1180">
    <property type="entry name" value="Golgi alpha-mannosidase II"/>
    <property type="match status" value="1"/>
</dbReference>
<dbReference type="STRING" id="181874.A0A409YXW7"/>
<reference evidence="10 11" key="1">
    <citation type="journal article" date="2018" name="Evol. Lett.">
        <title>Horizontal gene cluster transfer increased hallucinogenic mushroom diversity.</title>
        <authorList>
            <person name="Reynolds H.T."/>
            <person name="Vijayakumar V."/>
            <person name="Gluck-Thaler E."/>
            <person name="Korotkin H.B."/>
            <person name="Matheny P.B."/>
            <person name="Slot J.C."/>
        </authorList>
    </citation>
    <scope>NUCLEOTIDE SEQUENCE [LARGE SCALE GENOMIC DNA]</scope>
    <source>
        <strain evidence="10 11">2629</strain>
    </source>
</reference>
<keyword evidence="6" id="KW-0378">Hydrolase</keyword>
<sequence>MTKFLALSALLACMVKVGMAVTVTVNSAASHPIPSTLWGLMFELALTNFLSGDGGLYAELLKNRAFQQVSPGSSESLTSWAAVNGAAISVIQETNPVSQALPNALHVTIPTGRTGKVGFTNSGFSGIKVTAGTPYKASFYYRFPTSSHFNGQATLSLQSSSGQVLGSTTVHLSGSQTTWKQVTATIRPTTNASGFNNVFAVTLDSAAASGQDINFAMFSLFPPTCKGRPNGMRVDIAEALAELQPKFWRFPGGNNLEGDTLEQRWQFNATLGALVNRPGRQGTWGYSNTDGLGLIEYLEWCDDLGMEPIMGVWSGFALGGTNIAEDSLGPYIQQAVDQINFVIAPTTHAMGALRASLGHPKPFKLNFVEVGNEDFFASTSYVYRWRNFVDTLKATFPQIRFISTTPPNQPALTPKPTDYDLHVYQTPSWFYQNAFFYDDYVRDGSKYFEGEYAAISTNPNDLFGVIGNGRLEFPTMDSAAGEAAFMTGLERNSDIVFAASYAPLLGHVVNHQWTPNLIAFDAGAVYRSTSYYVQKMFSTNAGDQYLPSTLPSRTGTLFWSVVRKTSTNQLIIKISNTANSSAPLDFVIPFDNVAKSGTAQVLRGTGTASNTPSNPNLIVPVTSTIPTGKNFHYDAPPSSVTVITFKAS</sequence>
<dbReference type="SMART" id="SM00813">
    <property type="entry name" value="Alpha-L-AF_C"/>
    <property type="match status" value="1"/>
</dbReference>
<dbReference type="EC" id="3.2.1.55" evidence="4"/>